<sequence length="116" mass="13527">MKLYDKLCDPAKFYFVIATISYILILLQNVGERGRFTLGSYSCRHSNPVLLLLIQALYILFWTWLLNLICKVNKGISWIIVLFPFILFFLALGIILFQGIQQDRLENFGELSQYTI</sequence>
<accession>A0A6C0AHC9</accession>
<reference evidence="2" key="1">
    <citation type="journal article" date="2020" name="Nature">
        <title>Giant virus diversity and host interactions through global metagenomics.</title>
        <authorList>
            <person name="Schulz F."/>
            <person name="Roux S."/>
            <person name="Paez-Espino D."/>
            <person name="Jungbluth S."/>
            <person name="Walsh D.A."/>
            <person name="Denef V.J."/>
            <person name="McMahon K.D."/>
            <person name="Konstantinidis K.T."/>
            <person name="Eloe-Fadrosh E.A."/>
            <person name="Kyrpides N.C."/>
            <person name="Woyke T."/>
        </authorList>
    </citation>
    <scope>NUCLEOTIDE SEQUENCE</scope>
    <source>
        <strain evidence="2">GVMAG-S-1035118-87</strain>
    </source>
</reference>
<feature type="transmembrane region" description="Helical" evidence="1">
    <location>
        <begin position="50"/>
        <end position="69"/>
    </location>
</feature>
<keyword evidence="1" id="KW-0472">Membrane</keyword>
<protein>
    <submittedName>
        <fullName evidence="2">Uncharacterized protein</fullName>
    </submittedName>
</protein>
<organism evidence="2">
    <name type="scientific">viral metagenome</name>
    <dbReference type="NCBI Taxonomy" id="1070528"/>
    <lineage>
        <taxon>unclassified sequences</taxon>
        <taxon>metagenomes</taxon>
        <taxon>organismal metagenomes</taxon>
    </lineage>
</organism>
<name>A0A6C0AHC9_9ZZZZ</name>
<proteinExistence type="predicted"/>
<feature type="transmembrane region" description="Helical" evidence="1">
    <location>
        <begin position="75"/>
        <end position="97"/>
    </location>
</feature>
<feature type="transmembrane region" description="Helical" evidence="1">
    <location>
        <begin position="12"/>
        <end position="30"/>
    </location>
</feature>
<evidence type="ECO:0000313" key="2">
    <source>
        <dbReference type="EMBL" id="QHS79217.1"/>
    </source>
</evidence>
<evidence type="ECO:0000256" key="1">
    <source>
        <dbReference type="SAM" id="Phobius"/>
    </source>
</evidence>
<dbReference type="AlphaFoldDB" id="A0A6C0AHC9"/>
<keyword evidence="1" id="KW-1133">Transmembrane helix</keyword>
<dbReference type="EMBL" id="MN740626">
    <property type="protein sequence ID" value="QHS79217.1"/>
    <property type="molecule type" value="Genomic_DNA"/>
</dbReference>
<keyword evidence="1" id="KW-0812">Transmembrane</keyword>